<dbReference type="PANTHER" id="PTHR34299">
    <property type="entry name" value="DIACYLGLYCEROL KINASE"/>
    <property type="match status" value="1"/>
</dbReference>
<evidence type="ECO:0000256" key="13">
    <source>
        <dbReference type="ARBA" id="ARBA00023209"/>
    </source>
</evidence>
<comment type="caution">
    <text evidence="20">The sequence shown here is derived from an EMBL/GenBank/DDBJ whole genome shotgun (WGS) entry which is preliminary data.</text>
</comment>
<keyword evidence="11" id="KW-0443">Lipid metabolism</keyword>
<dbReference type="PROSITE" id="PS01069">
    <property type="entry name" value="DAGK_PROKAR"/>
    <property type="match status" value="1"/>
</dbReference>
<reference evidence="20" key="1">
    <citation type="journal article" date="2021" name="PeerJ">
        <title>Extensive microbial diversity within the chicken gut microbiome revealed by metagenomics and culture.</title>
        <authorList>
            <person name="Gilroy R."/>
            <person name="Ravi A."/>
            <person name="Getino M."/>
            <person name="Pursley I."/>
            <person name="Horton D.L."/>
            <person name="Alikhan N.F."/>
            <person name="Baker D."/>
            <person name="Gharbi K."/>
            <person name="Hall N."/>
            <person name="Watson M."/>
            <person name="Adriaenssens E.M."/>
            <person name="Foster-Nyarko E."/>
            <person name="Jarju S."/>
            <person name="Secka A."/>
            <person name="Antonio M."/>
            <person name="Oren A."/>
            <person name="Chaudhuri R.R."/>
            <person name="La Ragione R."/>
            <person name="Hildebrand F."/>
            <person name="Pallen M.J."/>
        </authorList>
    </citation>
    <scope>NUCLEOTIDE SEQUENCE</scope>
    <source>
        <strain evidence="20">CHK187-11901</strain>
    </source>
</reference>
<evidence type="ECO:0000256" key="17">
    <source>
        <dbReference type="PIRSR" id="PIRSR600829-3"/>
    </source>
</evidence>
<keyword evidence="12 19" id="KW-0472">Membrane</keyword>
<feature type="binding site" evidence="16">
    <location>
        <position position="67"/>
    </location>
    <ligand>
        <name>substrate</name>
    </ligand>
</feature>
<feature type="binding site" evidence="18">
    <location>
        <position position="74"/>
    </location>
    <ligand>
        <name>a divalent metal cation</name>
        <dbReference type="ChEBI" id="CHEBI:60240"/>
    </ligand>
</feature>
<evidence type="ECO:0000256" key="12">
    <source>
        <dbReference type="ARBA" id="ARBA00023136"/>
    </source>
</evidence>
<dbReference type="GO" id="GO:0005524">
    <property type="term" value="F:ATP binding"/>
    <property type="evidence" value="ECO:0007669"/>
    <property type="project" value="UniProtKB-KW"/>
</dbReference>
<keyword evidence="9 17" id="KW-0067">ATP-binding</keyword>
<evidence type="ECO:0000256" key="6">
    <source>
        <dbReference type="ARBA" id="ARBA00022692"/>
    </source>
</evidence>
<dbReference type="CDD" id="cd14263">
    <property type="entry name" value="DAGK_IM_like"/>
    <property type="match status" value="1"/>
</dbReference>
<feature type="binding site" evidence="17">
    <location>
        <begin position="92"/>
        <end position="93"/>
    </location>
    <ligand>
        <name>ATP</name>
        <dbReference type="ChEBI" id="CHEBI:30616"/>
    </ligand>
</feature>
<evidence type="ECO:0000256" key="2">
    <source>
        <dbReference type="ARBA" id="ARBA00005967"/>
    </source>
</evidence>
<comment type="cofactor">
    <cofactor evidence="18">
        <name>Mg(2+)</name>
        <dbReference type="ChEBI" id="CHEBI:18420"/>
    </cofactor>
    <text evidence="18">Mn(2+), Zn(2+), Cd(2+) and Co(2+) support activity to lesser extents.</text>
</comment>
<sequence>MNWLKEKLRHKFGYALSGVLSGLRNDSSIALQCVLGLITIIVCLFLPLSALEWCVILIMVFLVIAMEFVNSAIEKTVDYISTQRHPAAKQIKDLAAGAVLLISICALCVGIIIIGGKLYWIIFGK</sequence>
<evidence type="ECO:0000313" key="20">
    <source>
        <dbReference type="EMBL" id="HJC35523.1"/>
    </source>
</evidence>
<evidence type="ECO:0000256" key="18">
    <source>
        <dbReference type="PIRSR" id="PIRSR600829-4"/>
    </source>
</evidence>
<evidence type="ECO:0000256" key="9">
    <source>
        <dbReference type="ARBA" id="ARBA00022840"/>
    </source>
</evidence>
<dbReference type="AlphaFoldDB" id="A0A9D2NRP7"/>
<keyword evidence="18" id="KW-0479">Metal-binding</keyword>
<evidence type="ECO:0000256" key="4">
    <source>
        <dbReference type="ARBA" id="ARBA00022516"/>
    </source>
</evidence>
<evidence type="ECO:0000256" key="16">
    <source>
        <dbReference type="PIRSR" id="PIRSR600829-2"/>
    </source>
</evidence>
<feature type="binding site" evidence="17">
    <location>
        <position position="74"/>
    </location>
    <ligand>
        <name>ATP</name>
        <dbReference type="ChEBI" id="CHEBI:30616"/>
    </ligand>
</feature>
<keyword evidence="4" id="KW-0444">Lipid biosynthesis</keyword>
<dbReference type="GO" id="GO:0005886">
    <property type="term" value="C:plasma membrane"/>
    <property type="evidence" value="ECO:0007669"/>
    <property type="project" value="UniProtKB-SubCell"/>
</dbReference>
<keyword evidence="8 20" id="KW-0418">Kinase</keyword>
<accession>A0A9D2NRP7</accession>
<dbReference type="InterPro" id="IPR000829">
    <property type="entry name" value="DAGK"/>
</dbReference>
<keyword evidence="18" id="KW-0460">Magnesium</keyword>
<comment type="subcellular location">
    <subcellularLocation>
        <location evidence="1">Cell membrane</location>
        <topology evidence="1">Multi-pass membrane protein</topology>
    </subcellularLocation>
</comment>
<feature type="transmembrane region" description="Helical" evidence="19">
    <location>
        <begin position="29"/>
        <end position="49"/>
    </location>
</feature>
<keyword evidence="7 17" id="KW-0547">Nucleotide-binding</keyword>
<dbReference type="Pfam" id="PF01219">
    <property type="entry name" value="DAGK_prokar"/>
    <property type="match status" value="1"/>
</dbReference>
<dbReference type="PANTHER" id="PTHR34299:SF1">
    <property type="entry name" value="DIACYLGLYCEROL KINASE"/>
    <property type="match status" value="1"/>
</dbReference>
<organism evidence="20 21">
    <name type="scientific">Candidatus Merdibacter merdavium</name>
    <dbReference type="NCBI Taxonomy" id="2838692"/>
    <lineage>
        <taxon>Bacteria</taxon>
        <taxon>Bacillati</taxon>
        <taxon>Bacillota</taxon>
        <taxon>Erysipelotrichia</taxon>
        <taxon>Erysipelotrichales</taxon>
        <taxon>Erysipelotrichaceae</taxon>
        <taxon>Merdibacter</taxon>
    </lineage>
</organism>
<evidence type="ECO:0000256" key="1">
    <source>
        <dbReference type="ARBA" id="ARBA00004651"/>
    </source>
</evidence>
<evidence type="ECO:0000313" key="21">
    <source>
        <dbReference type="Proteomes" id="UP000823896"/>
    </source>
</evidence>
<protein>
    <submittedName>
        <fullName evidence="20">Diacylglycerol kinase</fullName>
        <ecNumber evidence="20">2.7.1.107</ecNumber>
    </submittedName>
</protein>
<feature type="active site" description="Proton acceptor" evidence="15">
    <location>
        <position position="67"/>
    </location>
</feature>
<evidence type="ECO:0000256" key="8">
    <source>
        <dbReference type="ARBA" id="ARBA00022777"/>
    </source>
</evidence>
<evidence type="ECO:0000256" key="15">
    <source>
        <dbReference type="PIRSR" id="PIRSR600829-1"/>
    </source>
</evidence>
<evidence type="ECO:0000256" key="19">
    <source>
        <dbReference type="SAM" id="Phobius"/>
    </source>
</evidence>
<dbReference type="GO" id="GO:0008654">
    <property type="term" value="P:phospholipid biosynthetic process"/>
    <property type="evidence" value="ECO:0007669"/>
    <property type="project" value="UniProtKB-KW"/>
</dbReference>
<dbReference type="GO" id="GO:0046872">
    <property type="term" value="F:metal ion binding"/>
    <property type="evidence" value="ECO:0007669"/>
    <property type="project" value="UniProtKB-KW"/>
</dbReference>
<evidence type="ECO:0000256" key="7">
    <source>
        <dbReference type="ARBA" id="ARBA00022741"/>
    </source>
</evidence>
<dbReference type="Gene3D" id="1.10.287.3610">
    <property type="match status" value="1"/>
</dbReference>
<keyword evidence="13" id="KW-0594">Phospholipid biosynthesis</keyword>
<keyword evidence="5 20" id="KW-0808">Transferase</keyword>
<evidence type="ECO:0000256" key="14">
    <source>
        <dbReference type="ARBA" id="ARBA00023264"/>
    </source>
</evidence>
<dbReference type="Proteomes" id="UP000823896">
    <property type="component" value="Unassembled WGS sequence"/>
</dbReference>
<dbReference type="InterPro" id="IPR036945">
    <property type="entry name" value="DAGK_sf"/>
</dbReference>
<dbReference type="GO" id="GO:0004143">
    <property type="term" value="F:ATP-dependent diacylglycerol kinase activity"/>
    <property type="evidence" value="ECO:0007669"/>
    <property type="project" value="UniProtKB-EC"/>
</dbReference>
<keyword evidence="3" id="KW-1003">Cell membrane</keyword>
<gene>
    <name evidence="20" type="ORF">H9702_00125</name>
</gene>
<evidence type="ECO:0000256" key="5">
    <source>
        <dbReference type="ARBA" id="ARBA00022679"/>
    </source>
</evidence>
<keyword evidence="6 19" id="KW-0812">Transmembrane</keyword>
<name>A0A9D2NRP7_9FIRM</name>
<evidence type="ECO:0000256" key="11">
    <source>
        <dbReference type="ARBA" id="ARBA00023098"/>
    </source>
</evidence>
<reference evidence="20" key="2">
    <citation type="submission" date="2021-04" db="EMBL/GenBank/DDBJ databases">
        <authorList>
            <person name="Gilroy R."/>
        </authorList>
    </citation>
    <scope>NUCLEOTIDE SEQUENCE</scope>
    <source>
        <strain evidence="20">CHK187-11901</strain>
    </source>
</reference>
<keyword evidence="10 19" id="KW-1133">Transmembrane helix</keyword>
<dbReference type="EMBL" id="DWWM01000001">
    <property type="protein sequence ID" value="HJC35523.1"/>
    <property type="molecule type" value="Genomic_DNA"/>
</dbReference>
<feature type="binding site" evidence="17">
    <location>
        <position position="14"/>
    </location>
    <ligand>
        <name>ATP</name>
        <dbReference type="ChEBI" id="CHEBI:30616"/>
    </ligand>
</feature>
<dbReference type="EC" id="2.7.1.107" evidence="20"/>
<comment type="similarity">
    <text evidence="2">Belongs to the bacterial diacylglycerol kinase family.</text>
</comment>
<keyword evidence="14" id="KW-1208">Phospholipid metabolism</keyword>
<evidence type="ECO:0000256" key="10">
    <source>
        <dbReference type="ARBA" id="ARBA00022989"/>
    </source>
</evidence>
<feature type="transmembrane region" description="Helical" evidence="19">
    <location>
        <begin position="55"/>
        <end position="73"/>
    </location>
</feature>
<evidence type="ECO:0000256" key="3">
    <source>
        <dbReference type="ARBA" id="ARBA00022475"/>
    </source>
</evidence>
<feature type="transmembrane region" description="Helical" evidence="19">
    <location>
        <begin position="94"/>
        <end position="122"/>
    </location>
</feature>
<proteinExistence type="inferred from homology"/>